<evidence type="ECO:0000256" key="2">
    <source>
        <dbReference type="ARBA" id="ARBA00023015"/>
    </source>
</evidence>
<dbReference type="Gene3D" id="1.20.140.80">
    <property type="entry name" value="Transcription factor DP"/>
    <property type="match status" value="1"/>
</dbReference>
<proteinExistence type="inferred from homology"/>
<accession>A0A0L7LWP3</accession>
<keyword evidence="3" id="KW-0238">DNA-binding</keyword>
<gene>
    <name evidence="6" type="ORF">OBRU01_00020</name>
</gene>
<keyword evidence="7" id="KW-1185">Reference proteome</keyword>
<protein>
    <submittedName>
        <fullName evidence="6">DP transcription factor</fullName>
    </submittedName>
</protein>
<evidence type="ECO:0000313" key="6">
    <source>
        <dbReference type="EMBL" id="KOB79541.1"/>
    </source>
</evidence>
<sequence length="87" mass="9715">MGLDKGECTEEDVERAKSMVPKSLESYVEQMAKGDLSNITSLLDEECDDEEEEEEDTLEGEAENDAEDDQEEPEGNEYSDDSSDVDV</sequence>
<evidence type="ECO:0000256" key="3">
    <source>
        <dbReference type="ARBA" id="ARBA00023125"/>
    </source>
</evidence>
<keyword evidence="2" id="KW-0805">Transcription regulation</keyword>
<evidence type="ECO:0000256" key="5">
    <source>
        <dbReference type="SAM" id="MobiDB-lite"/>
    </source>
</evidence>
<name>A0A0L7LWP3_OPEBR</name>
<dbReference type="SUPFAM" id="SSF144074">
    <property type="entry name" value="E2F-DP heterodimerization region"/>
    <property type="match status" value="1"/>
</dbReference>
<dbReference type="InterPro" id="IPR038168">
    <property type="entry name" value="TF_DP_C_sf"/>
</dbReference>
<comment type="caution">
    <text evidence="6">The sequence shown here is derived from an EMBL/GenBank/DDBJ whole genome shotgun (WGS) entry which is preliminary data.</text>
</comment>
<organism evidence="6 7">
    <name type="scientific">Operophtera brumata</name>
    <name type="common">Winter moth</name>
    <name type="synonym">Phalaena brumata</name>
    <dbReference type="NCBI Taxonomy" id="104452"/>
    <lineage>
        <taxon>Eukaryota</taxon>
        <taxon>Metazoa</taxon>
        <taxon>Ecdysozoa</taxon>
        <taxon>Arthropoda</taxon>
        <taxon>Hexapoda</taxon>
        <taxon>Insecta</taxon>
        <taxon>Pterygota</taxon>
        <taxon>Neoptera</taxon>
        <taxon>Endopterygota</taxon>
        <taxon>Lepidoptera</taxon>
        <taxon>Glossata</taxon>
        <taxon>Ditrysia</taxon>
        <taxon>Geometroidea</taxon>
        <taxon>Geometridae</taxon>
        <taxon>Larentiinae</taxon>
        <taxon>Operophtera</taxon>
    </lineage>
</organism>
<dbReference type="AlphaFoldDB" id="A0A0L7LWP3"/>
<dbReference type="Proteomes" id="UP000037510">
    <property type="component" value="Unassembled WGS sequence"/>
</dbReference>
<dbReference type="EMBL" id="JTDY01000001">
    <property type="protein sequence ID" value="KOB79541.1"/>
    <property type="molecule type" value="Genomic_DNA"/>
</dbReference>
<dbReference type="InterPro" id="IPR037241">
    <property type="entry name" value="E2F-DP_heterodim"/>
</dbReference>
<dbReference type="GO" id="GO:0003677">
    <property type="term" value="F:DNA binding"/>
    <property type="evidence" value="ECO:0007669"/>
    <property type="project" value="UniProtKB-KW"/>
</dbReference>
<feature type="region of interest" description="Disordered" evidence="5">
    <location>
        <begin position="44"/>
        <end position="87"/>
    </location>
</feature>
<evidence type="ECO:0000313" key="7">
    <source>
        <dbReference type="Proteomes" id="UP000037510"/>
    </source>
</evidence>
<evidence type="ECO:0000256" key="4">
    <source>
        <dbReference type="ARBA" id="ARBA00023163"/>
    </source>
</evidence>
<reference evidence="6 7" key="1">
    <citation type="journal article" date="2015" name="Genome Biol. Evol.">
        <title>The genome of winter moth (Operophtera brumata) provides a genomic perspective on sexual dimorphism and phenology.</title>
        <authorList>
            <person name="Derks M.F."/>
            <person name="Smit S."/>
            <person name="Salis L."/>
            <person name="Schijlen E."/>
            <person name="Bossers A."/>
            <person name="Mateman C."/>
            <person name="Pijl A.S."/>
            <person name="de Ridder D."/>
            <person name="Groenen M.A."/>
            <person name="Visser M.E."/>
            <person name="Megens H.J."/>
        </authorList>
    </citation>
    <scope>NUCLEOTIDE SEQUENCE [LARGE SCALE GENOMIC DNA]</scope>
    <source>
        <strain evidence="6">WM2013NL</strain>
        <tissue evidence="6">Head and thorax</tissue>
    </source>
</reference>
<evidence type="ECO:0000256" key="1">
    <source>
        <dbReference type="ARBA" id="ARBA00010940"/>
    </source>
</evidence>
<comment type="similarity">
    <text evidence="1">Belongs to the E2F/DP family.</text>
</comment>
<keyword evidence="4" id="KW-0804">Transcription</keyword>